<comment type="similarity">
    <text evidence="3 14">Belongs to the flavoprotein pyridine nucleotide cytochrome reductase family.</text>
</comment>
<dbReference type="PROSITE" id="PS51384">
    <property type="entry name" value="FAD_FR"/>
    <property type="match status" value="1"/>
</dbReference>
<keyword evidence="6" id="KW-1000">Mitochondrion outer membrane</keyword>
<evidence type="ECO:0000256" key="3">
    <source>
        <dbReference type="ARBA" id="ARBA00006105"/>
    </source>
</evidence>
<dbReference type="AlphaFoldDB" id="A0A1B2JI19"/>
<protein>
    <recommendedName>
        <fullName evidence="14">NADH-cytochrome b5 reductase</fullName>
        <ecNumber evidence="14">1.6.2.2</ecNumber>
    </recommendedName>
</protein>
<feature type="binding site" evidence="13">
    <location>
        <position position="115"/>
    </location>
    <ligand>
        <name>FAD</name>
        <dbReference type="ChEBI" id="CHEBI:57692"/>
    </ligand>
</feature>
<evidence type="ECO:0000256" key="1">
    <source>
        <dbReference type="ARBA" id="ARBA00001974"/>
    </source>
</evidence>
<dbReference type="PRINTS" id="PR00406">
    <property type="entry name" value="CYTB5RDTASE"/>
</dbReference>
<dbReference type="SUPFAM" id="SSF52343">
    <property type="entry name" value="Ferredoxin reductase-like, C-terminal NADP-linked domain"/>
    <property type="match status" value="1"/>
</dbReference>
<keyword evidence="18" id="KW-1185">Reference proteome</keyword>
<gene>
    <name evidence="17" type="primary">PGA3</name>
    <name evidence="17" type="ORF">ATY40_BA7505062</name>
</gene>
<keyword evidence="9 14" id="KW-0560">Oxidoreductase</keyword>
<evidence type="ECO:0000256" key="4">
    <source>
        <dbReference type="ARBA" id="ARBA00022630"/>
    </source>
</evidence>
<dbReference type="Pfam" id="PF00970">
    <property type="entry name" value="FAD_binding_6"/>
    <property type="match status" value="1"/>
</dbReference>
<dbReference type="FunFam" id="3.40.50.80:FF:000009">
    <property type="entry name" value="NADH-cytochrome b5 reductase"/>
    <property type="match status" value="1"/>
</dbReference>
<evidence type="ECO:0000256" key="2">
    <source>
        <dbReference type="ARBA" id="ARBA00004294"/>
    </source>
</evidence>
<keyword evidence="10 14" id="KW-0520">NAD</keyword>
<dbReference type="InterPro" id="IPR008333">
    <property type="entry name" value="Cbr1-like_FAD-bd_dom"/>
</dbReference>
<evidence type="ECO:0000256" key="13">
    <source>
        <dbReference type="PIRSR" id="PIRSR601834-1"/>
    </source>
</evidence>
<feature type="binding site" evidence="13">
    <location>
        <position position="117"/>
    </location>
    <ligand>
        <name>FAD</name>
        <dbReference type="ChEBI" id="CHEBI:57692"/>
    </ligand>
</feature>
<evidence type="ECO:0000256" key="6">
    <source>
        <dbReference type="ARBA" id="ARBA00022787"/>
    </source>
</evidence>
<accession>A0A1B2JI19</accession>
<dbReference type="Proteomes" id="UP000094565">
    <property type="component" value="Chromosome 4"/>
</dbReference>
<dbReference type="PANTHER" id="PTHR19370">
    <property type="entry name" value="NADH-CYTOCHROME B5 REDUCTASE"/>
    <property type="match status" value="1"/>
</dbReference>
<feature type="transmembrane region" description="Helical" evidence="15">
    <location>
        <begin position="35"/>
        <end position="54"/>
    </location>
</feature>
<proteinExistence type="inferred from homology"/>
<comment type="subcellular location">
    <subcellularLocation>
        <location evidence="2">Mitochondrion outer membrane</location>
    </subcellularLocation>
</comment>
<keyword evidence="7 13" id="KW-0274">FAD</keyword>
<evidence type="ECO:0000256" key="12">
    <source>
        <dbReference type="ARBA" id="ARBA00023136"/>
    </source>
</evidence>
<dbReference type="OrthoDB" id="432685at2759"/>
<dbReference type="GO" id="GO:0005741">
    <property type="term" value="C:mitochondrial outer membrane"/>
    <property type="evidence" value="ECO:0007669"/>
    <property type="project" value="UniProtKB-SubCell"/>
</dbReference>
<comment type="catalytic activity">
    <reaction evidence="14">
        <text>2 Fe(III)-[cytochrome b5] + NADH = 2 Fe(II)-[cytochrome b5] + NAD(+) + H(+)</text>
        <dbReference type="Rhea" id="RHEA:46680"/>
        <dbReference type="Rhea" id="RHEA-COMP:10438"/>
        <dbReference type="Rhea" id="RHEA-COMP:10439"/>
        <dbReference type="ChEBI" id="CHEBI:15378"/>
        <dbReference type="ChEBI" id="CHEBI:29033"/>
        <dbReference type="ChEBI" id="CHEBI:29034"/>
        <dbReference type="ChEBI" id="CHEBI:57540"/>
        <dbReference type="ChEBI" id="CHEBI:57945"/>
        <dbReference type="EC" id="1.6.2.2"/>
    </reaction>
</comment>
<evidence type="ECO:0000259" key="16">
    <source>
        <dbReference type="PROSITE" id="PS51384"/>
    </source>
</evidence>
<dbReference type="CDD" id="cd06183">
    <property type="entry name" value="cyt_b5_reduct_like"/>
    <property type="match status" value="1"/>
</dbReference>
<evidence type="ECO:0000256" key="9">
    <source>
        <dbReference type="ARBA" id="ARBA00023002"/>
    </source>
</evidence>
<dbReference type="InterPro" id="IPR001709">
    <property type="entry name" value="Flavoprot_Pyr_Nucl_cyt_Rdtase"/>
</dbReference>
<dbReference type="EMBL" id="CP014587">
    <property type="protein sequence ID" value="ANZ77689.1"/>
    <property type="molecule type" value="Genomic_DNA"/>
</dbReference>
<dbReference type="FunFam" id="2.40.30.10:FF:000069">
    <property type="entry name" value="NADH-cytochrome b5 reductase"/>
    <property type="match status" value="1"/>
</dbReference>
<dbReference type="Pfam" id="PF00175">
    <property type="entry name" value="NAD_binding_1"/>
    <property type="match status" value="1"/>
</dbReference>
<evidence type="ECO:0000256" key="8">
    <source>
        <dbReference type="ARBA" id="ARBA00022989"/>
    </source>
</evidence>
<dbReference type="PANTHER" id="PTHR19370:SF143">
    <property type="entry name" value="PLASMA MEMBRANE-ASSOCIATED COENZYME Q6 REDUCTASE PGA3"/>
    <property type="match status" value="1"/>
</dbReference>
<feature type="domain" description="FAD-binding FR-type" evidence="16">
    <location>
        <begin position="63"/>
        <end position="166"/>
    </location>
</feature>
<keyword evidence="12 15" id="KW-0472">Membrane</keyword>
<feature type="binding site" evidence="13">
    <location>
        <position position="134"/>
    </location>
    <ligand>
        <name>FAD</name>
        <dbReference type="ChEBI" id="CHEBI:57692"/>
    </ligand>
</feature>
<evidence type="ECO:0000256" key="7">
    <source>
        <dbReference type="ARBA" id="ARBA00022827"/>
    </source>
</evidence>
<organism evidence="17 18">
    <name type="scientific">Komagataella pastoris</name>
    <name type="common">Yeast</name>
    <name type="synonym">Pichia pastoris</name>
    <dbReference type="NCBI Taxonomy" id="4922"/>
    <lineage>
        <taxon>Eukaryota</taxon>
        <taxon>Fungi</taxon>
        <taxon>Dikarya</taxon>
        <taxon>Ascomycota</taxon>
        <taxon>Saccharomycotina</taxon>
        <taxon>Pichiomycetes</taxon>
        <taxon>Pichiales</taxon>
        <taxon>Pichiaceae</taxon>
        <taxon>Komagataella</taxon>
    </lineage>
</organism>
<evidence type="ECO:0000313" key="18">
    <source>
        <dbReference type="Proteomes" id="UP000094565"/>
    </source>
</evidence>
<keyword evidence="4 13" id="KW-0285">Flavoprotein</keyword>
<dbReference type="InterPro" id="IPR017927">
    <property type="entry name" value="FAD-bd_FR_type"/>
</dbReference>
<dbReference type="InterPro" id="IPR039261">
    <property type="entry name" value="FNR_nucleotide-bd"/>
</dbReference>
<feature type="binding site" evidence="13">
    <location>
        <position position="141"/>
    </location>
    <ligand>
        <name>FAD</name>
        <dbReference type="ChEBI" id="CHEBI:57692"/>
    </ligand>
</feature>
<comment type="cofactor">
    <cofactor evidence="1 13 14">
        <name>FAD</name>
        <dbReference type="ChEBI" id="CHEBI:57692"/>
    </cofactor>
</comment>
<dbReference type="EC" id="1.6.2.2" evidence="14"/>
<feature type="transmembrane region" description="Helical" evidence="15">
    <location>
        <begin position="12"/>
        <end position="29"/>
    </location>
</feature>
<dbReference type="SUPFAM" id="SSF63380">
    <property type="entry name" value="Riboflavin synthase domain-like"/>
    <property type="match status" value="1"/>
</dbReference>
<feature type="binding site" evidence="13">
    <location>
        <position position="142"/>
    </location>
    <ligand>
        <name>FAD</name>
        <dbReference type="ChEBI" id="CHEBI:57692"/>
    </ligand>
</feature>
<feature type="binding site" evidence="13">
    <location>
        <position position="132"/>
    </location>
    <ligand>
        <name>FAD</name>
        <dbReference type="ChEBI" id="CHEBI:57692"/>
    </ligand>
</feature>
<reference evidence="17 18" key="1">
    <citation type="submission" date="2016-02" db="EMBL/GenBank/DDBJ databases">
        <title>Comparative genomic and transcriptomic foundation for Pichia pastoris.</title>
        <authorList>
            <person name="Love K.R."/>
            <person name="Shah K.A."/>
            <person name="Whittaker C.A."/>
            <person name="Wu J."/>
            <person name="Bartlett M.C."/>
            <person name="Ma D."/>
            <person name="Leeson R.L."/>
            <person name="Priest M."/>
            <person name="Young S.K."/>
            <person name="Love J.C."/>
        </authorList>
    </citation>
    <scope>NUCLEOTIDE SEQUENCE [LARGE SCALE GENOMIC DNA]</scope>
    <source>
        <strain evidence="17 18">ATCC 28485</strain>
    </source>
</reference>
<dbReference type="GO" id="GO:0090524">
    <property type="term" value="F:cytochrome-b5 reductase activity, acting on NADH"/>
    <property type="evidence" value="ECO:0007669"/>
    <property type="project" value="UniProtKB-EC"/>
</dbReference>
<evidence type="ECO:0000256" key="10">
    <source>
        <dbReference type="ARBA" id="ARBA00023027"/>
    </source>
</evidence>
<keyword evidence="11" id="KW-0496">Mitochondrion</keyword>
<evidence type="ECO:0000256" key="14">
    <source>
        <dbReference type="RuleBase" id="RU361226"/>
    </source>
</evidence>
<evidence type="ECO:0000256" key="5">
    <source>
        <dbReference type="ARBA" id="ARBA00022692"/>
    </source>
</evidence>
<dbReference type="InterPro" id="IPR017938">
    <property type="entry name" value="Riboflavin_synthase-like_b-brl"/>
</dbReference>
<feature type="binding site" evidence="13">
    <location>
        <position position="183"/>
    </location>
    <ligand>
        <name>FAD</name>
        <dbReference type="ChEBI" id="CHEBI:57692"/>
    </ligand>
</feature>
<keyword evidence="5 15" id="KW-0812">Transmembrane</keyword>
<evidence type="ECO:0000313" key="17">
    <source>
        <dbReference type="EMBL" id="ANZ77689.1"/>
    </source>
</evidence>
<evidence type="ECO:0000256" key="15">
    <source>
        <dbReference type="SAM" id="Phobius"/>
    </source>
</evidence>
<dbReference type="GO" id="GO:0006696">
    <property type="term" value="P:ergosterol biosynthetic process"/>
    <property type="evidence" value="ECO:0007669"/>
    <property type="project" value="TreeGrafter"/>
</dbReference>
<keyword evidence="8 15" id="KW-1133">Transmembrane helix</keyword>
<name>A0A1B2JI19_PICPA</name>
<sequence length="305" mass="34637">MVEDKTELLKTPLHGVYIPCALILFGVAIHDYHFIPHTLLVLGLFVGVRLLIAYNKRASVQSDKWNDFELIDKTVVSKNSAIYRFKLYRDEEILDIPVGHHLACQINVDGKNEVRYYTPISSQFDQGFFDILVKSYKDGAVSKAFASLNQGQTVKFKGPVGRMSYKNNMASEIGMIAGGSGITPILQVLSYITTTPEDTTRINLLFANEYENDILLRDEIDELARIYPFFDVHYTLTHPPENWDGDVGYVTKEMIEKYLPPPTKTSKIFISGPLEMKKLCLELTEELGFDKGKLNSDQNDQVFCF</sequence>
<evidence type="ECO:0000256" key="11">
    <source>
        <dbReference type="ARBA" id="ARBA00023128"/>
    </source>
</evidence>
<dbReference type="Gene3D" id="3.40.50.80">
    <property type="entry name" value="Nucleotide-binding domain of ferredoxin-NADP reductase (FNR) module"/>
    <property type="match status" value="1"/>
</dbReference>
<dbReference type="Gene3D" id="2.40.30.10">
    <property type="entry name" value="Translation factors"/>
    <property type="match status" value="1"/>
</dbReference>
<dbReference type="InterPro" id="IPR001433">
    <property type="entry name" value="OxRdtase_FAD/NAD-bd"/>
</dbReference>
<dbReference type="InterPro" id="IPR001834">
    <property type="entry name" value="CBR-like"/>
</dbReference>
<dbReference type="PRINTS" id="PR00371">
    <property type="entry name" value="FPNCR"/>
</dbReference>